<protein>
    <submittedName>
        <fullName evidence="2">Uncharacterized protein</fullName>
    </submittedName>
</protein>
<dbReference type="GeneID" id="63751252"/>
<dbReference type="RefSeq" id="XP_040689263.1">
    <property type="nucleotide sequence ID" value="XM_040835404.1"/>
</dbReference>
<organism evidence="2 3">
    <name type="scientific">Aspergillus wentii DTO 134E9</name>
    <dbReference type="NCBI Taxonomy" id="1073089"/>
    <lineage>
        <taxon>Eukaryota</taxon>
        <taxon>Fungi</taxon>
        <taxon>Dikarya</taxon>
        <taxon>Ascomycota</taxon>
        <taxon>Pezizomycotina</taxon>
        <taxon>Eurotiomycetes</taxon>
        <taxon>Eurotiomycetidae</taxon>
        <taxon>Eurotiales</taxon>
        <taxon>Aspergillaceae</taxon>
        <taxon>Aspergillus</taxon>
        <taxon>Aspergillus subgen. Cremei</taxon>
    </lineage>
</organism>
<dbReference type="AlphaFoldDB" id="A0A1L9RL68"/>
<feature type="region of interest" description="Disordered" evidence="1">
    <location>
        <begin position="15"/>
        <end position="34"/>
    </location>
</feature>
<dbReference type="Proteomes" id="UP000184383">
    <property type="component" value="Unassembled WGS sequence"/>
</dbReference>
<sequence>MLCALGTGVHGALATLGRTETAQPPNRTDRPRMLPSMDLDYLGKRPMIDWVGFIGVSPSAEIDGQTVPDTGWSGQLKLSPLL</sequence>
<dbReference type="EMBL" id="KV878212">
    <property type="protein sequence ID" value="OJJ35587.1"/>
    <property type="molecule type" value="Genomic_DNA"/>
</dbReference>
<accession>A0A1L9RL68</accession>
<evidence type="ECO:0000256" key="1">
    <source>
        <dbReference type="SAM" id="MobiDB-lite"/>
    </source>
</evidence>
<proteinExistence type="predicted"/>
<evidence type="ECO:0000313" key="2">
    <source>
        <dbReference type="EMBL" id="OJJ35587.1"/>
    </source>
</evidence>
<gene>
    <name evidence="2" type="ORF">ASPWEDRAFT_40792</name>
</gene>
<name>A0A1L9RL68_ASPWE</name>
<reference evidence="3" key="1">
    <citation type="journal article" date="2017" name="Genome Biol.">
        <title>Comparative genomics reveals high biological diversity and specific adaptations in the industrially and medically important fungal genus Aspergillus.</title>
        <authorList>
            <person name="de Vries R.P."/>
            <person name="Riley R."/>
            <person name="Wiebenga A."/>
            <person name="Aguilar-Osorio G."/>
            <person name="Amillis S."/>
            <person name="Uchima C.A."/>
            <person name="Anderluh G."/>
            <person name="Asadollahi M."/>
            <person name="Askin M."/>
            <person name="Barry K."/>
            <person name="Battaglia E."/>
            <person name="Bayram O."/>
            <person name="Benocci T."/>
            <person name="Braus-Stromeyer S.A."/>
            <person name="Caldana C."/>
            <person name="Canovas D."/>
            <person name="Cerqueira G.C."/>
            <person name="Chen F."/>
            <person name="Chen W."/>
            <person name="Choi C."/>
            <person name="Clum A."/>
            <person name="Dos Santos R.A."/>
            <person name="Damasio A.R."/>
            <person name="Diallinas G."/>
            <person name="Emri T."/>
            <person name="Fekete E."/>
            <person name="Flipphi M."/>
            <person name="Freyberg S."/>
            <person name="Gallo A."/>
            <person name="Gournas C."/>
            <person name="Habgood R."/>
            <person name="Hainaut M."/>
            <person name="Harispe M.L."/>
            <person name="Henrissat B."/>
            <person name="Hilden K.S."/>
            <person name="Hope R."/>
            <person name="Hossain A."/>
            <person name="Karabika E."/>
            <person name="Karaffa L."/>
            <person name="Karanyi Z."/>
            <person name="Krasevec N."/>
            <person name="Kuo A."/>
            <person name="Kusch H."/>
            <person name="LaButti K."/>
            <person name="Lagendijk E.L."/>
            <person name="Lapidus A."/>
            <person name="Levasseur A."/>
            <person name="Lindquist E."/>
            <person name="Lipzen A."/>
            <person name="Logrieco A.F."/>
            <person name="MacCabe A."/>
            <person name="Maekelae M.R."/>
            <person name="Malavazi I."/>
            <person name="Melin P."/>
            <person name="Meyer V."/>
            <person name="Mielnichuk N."/>
            <person name="Miskei M."/>
            <person name="Molnar A.P."/>
            <person name="Mule G."/>
            <person name="Ngan C.Y."/>
            <person name="Orejas M."/>
            <person name="Orosz E."/>
            <person name="Ouedraogo J.P."/>
            <person name="Overkamp K.M."/>
            <person name="Park H.-S."/>
            <person name="Perrone G."/>
            <person name="Piumi F."/>
            <person name="Punt P.J."/>
            <person name="Ram A.F."/>
            <person name="Ramon A."/>
            <person name="Rauscher S."/>
            <person name="Record E."/>
            <person name="Riano-Pachon D.M."/>
            <person name="Robert V."/>
            <person name="Roehrig J."/>
            <person name="Ruller R."/>
            <person name="Salamov A."/>
            <person name="Salih N.S."/>
            <person name="Samson R.A."/>
            <person name="Sandor E."/>
            <person name="Sanguinetti M."/>
            <person name="Schuetze T."/>
            <person name="Sepcic K."/>
            <person name="Shelest E."/>
            <person name="Sherlock G."/>
            <person name="Sophianopoulou V."/>
            <person name="Squina F.M."/>
            <person name="Sun H."/>
            <person name="Susca A."/>
            <person name="Todd R.B."/>
            <person name="Tsang A."/>
            <person name="Unkles S.E."/>
            <person name="van de Wiele N."/>
            <person name="van Rossen-Uffink D."/>
            <person name="Oliveira J.V."/>
            <person name="Vesth T.C."/>
            <person name="Visser J."/>
            <person name="Yu J.-H."/>
            <person name="Zhou M."/>
            <person name="Andersen M.R."/>
            <person name="Archer D.B."/>
            <person name="Baker S.E."/>
            <person name="Benoit I."/>
            <person name="Brakhage A.A."/>
            <person name="Braus G.H."/>
            <person name="Fischer R."/>
            <person name="Frisvad J.C."/>
            <person name="Goldman G.H."/>
            <person name="Houbraken J."/>
            <person name="Oakley B."/>
            <person name="Pocsi I."/>
            <person name="Scazzocchio C."/>
            <person name="Seiboth B."/>
            <person name="vanKuyk P.A."/>
            <person name="Wortman J."/>
            <person name="Dyer P.S."/>
            <person name="Grigoriev I.V."/>
        </authorList>
    </citation>
    <scope>NUCLEOTIDE SEQUENCE [LARGE SCALE GENOMIC DNA]</scope>
    <source>
        <strain evidence="3">DTO 134E9</strain>
    </source>
</reference>
<dbReference type="VEuPathDB" id="FungiDB:ASPWEDRAFT_40792"/>
<keyword evidence="3" id="KW-1185">Reference proteome</keyword>
<evidence type="ECO:0000313" key="3">
    <source>
        <dbReference type="Proteomes" id="UP000184383"/>
    </source>
</evidence>